<gene>
    <name evidence="2" type="ORF">LECACI_7A000867</name>
</gene>
<proteinExistence type="predicted"/>
<accession>A0AAI8YRW8</accession>
<name>A0AAI8YRW8_9PEZI</name>
<protein>
    <submittedName>
        <fullName evidence="2">Uncharacterized protein</fullName>
    </submittedName>
</protein>
<dbReference type="EMBL" id="CAVMBE010000003">
    <property type="protein sequence ID" value="CAK3801418.1"/>
    <property type="molecule type" value="Genomic_DNA"/>
</dbReference>
<organism evidence="2 3">
    <name type="scientific">Lecanosticta acicola</name>
    <dbReference type="NCBI Taxonomy" id="111012"/>
    <lineage>
        <taxon>Eukaryota</taxon>
        <taxon>Fungi</taxon>
        <taxon>Dikarya</taxon>
        <taxon>Ascomycota</taxon>
        <taxon>Pezizomycotina</taxon>
        <taxon>Dothideomycetes</taxon>
        <taxon>Dothideomycetidae</taxon>
        <taxon>Mycosphaerellales</taxon>
        <taxon>Mycosphaerellaceae</taxon>
        <taxon>Lecanosticta</taxon>
    </lineage>
</organism>
<comment type="caution">
    <text evidence="2">The sequence shown here is derived from an EMBL/GenBank/DDBJ whole genome shotgun (WGS) entry which is preliminary data.</text>
</comment>
<dbReference type="AlphaFoldDB" id="A0AAI8YRW8"/>
<evidence type="ECO:0000313" key="2">
    <source>
        <dbReference type="EMBL" id="CAK3801418.1"/>
    </source>
</evidence>
<feature type="region of interest" description="Disordered" evidence="1">
    <location>
        <begin position="93"/>
        <end position="276"/>
    </location>
</feature>
<feature type="compositionally biased region" description="Polar residues" evidence="1">
    <location>
        <begin position="93"/>
        <end position="132"/>
    </location>
</feature>
<reference evidence="2" key="1">
    <citation type="submission" date="2023-11" db="EMBL/GenBank/DDBJ databases">
        <authorList>
            <person name="Alioto T."/>
            <person name="Alioto T."/>
            <person name="Gomez Garrido J."/>
        </authorList>
    </citation>
    <scope>NUCLEOTIDE SEQUENCE</scope>
</reference>
<keyword evidence="3" id="KW-1185">Reference proteome</keyword>
<evidence type="ECO:0000313" key="3">
    <source>
        <dbReference type="Proteomes" id="UP001296104"/>
    </source>
</evidence>
<feature type="compositionally biased region" description="Basic and acidic residues" evidence="1">
    <location>
        <begin position="220"/>
        <end position="236"/>
    </location>
</feature>
<dbReference type="Proteomes" id="UP001296104">
    <property type="component" value="Unassembled WGS sequence"/>
</dbReference>
<feature type="region of interest" description="Disordered" evidence="1">
    <location>
        <begin position="348"/>
        <end position="370"/>
    </location>
</feature>
<feature type="compositionally biased region" description="Low complexity" evidence="1">
    <location>
        <begin position="155"/>
        <end position="181"/>
    </location>
</feature>
<evidence type="ECO:0000256" key="1">
    <source>
        <dbReference type="SAM" id="MobiDB-lite"/>
    </source>
</evidence>
<sequence length="370" mass="39189">MTASQQHTEAVDQLQTNLNHTLEETGRLFAAMFANPNSPPTSQAARLKALLPVAETAFHGALDKLEWELQRAMKVMRRDLAVCRELSGVQTQQQAQPLAEPQSQPQQATSEISQPSIRNGAPETSKTESGTAQPPAPAPRDTDMTDAAPIQEGKPSAPETSPIAAPASAPAPESKAAPQEKPNTETPPAPESKPAQDEPESAPHGLPLIDTTAAAPNTTDKLKPDDNKPIEDEKAPDTANDLDSLFNDPMSGGGADANADFSFHQDTGNDMDFGSFGADNDNISSLLPGLEDYANNQPSNNTNEVDLDQLFGLGDSNQGAIDSQGAGEQHDTTFDDLMDLAGFDVDGDANNGNNNNTSNTDFADFDSLFN</sequence>